<sequence length="113" mass="12714">QSMIDVISNIITVSFTLLITFGILISYSFITAFIALIIIPINFIPVLIIIIKNQKYFVSKQQNLGNFNAYLEEIIDALPIIRINNKQEAVAKDFDKINKVLLKTSTAISVRIA</sequence>
<evidence type="ECO:0000259" key="6">
    <source>
        <dbReference type="PROSITE" id="PS50929"/>
    </source>
</evidence>
<dbReference type="PROSITE" id="PS50929">
    <property type="entry name" value="ABC_TM1F"/>
    <property type="match status" value="1"/>
</dbReference>
<evidence type="ECO:0000256" key="2">
    <source>
        <dbReference type="ARBA" id="ARBA00022692"/>
    </source>
</evidence>
<keyword evidence="7" id="KW-0067">ATP-binding</keyword>
<keyword evidence="3 5" id="KW-1133">Transmembrane helix</keyword>
<feature type="domain" description="ABC transmembrane type-1" evidence="6">
    <location>
        <begin position="1"/>
        <end position="113"/>
    </location>
</feature>
<evidence type="ECO:0000256" key="3">
    <source>
        <dbReference type="ARBA" id="ARBA00022989"/>
    </source>
</evidence>
<dbReference type="GO" id="GO:0140359">
    <property type="term" value="F:ABC-type transporter activity"/>
    <property type="evidence" value="ECO:0007669"/>
    <property type="project" value="InterPro"/>
</dbReference>
<dbReference type="GO" id="GO:0005886">
    <property type="term" value="C:plasma membrane"/>
    <property type="evidence" value="ECO:0007669"/>
    <property type="project" value="UniProtKB-SubCell"/>
</dbReference>
<feature type="transmembrane region" description="Helical" evidence="5">
    <location>
        <begin position="33"/>
        <end position="51"/>
    </location>
</feature>
<evidence type="ECO:0000256" key="5">
    <source>
        <dbReference type="SAM" id="Phobius"/>
    </source>
</evidence>
<dbReference type="AlphaFoldDB" id="A0A6D1AI18"/>
<proteinExistence type="predicted"/>
<comment type="caution">
    <text evidence="7">The sequence shown here is derived from an EMBL/GenBank/DDBJ whole genome shotgun (WGS) entry which is preliminary data.</text>
</comment>
<dbReference type="Gene3D" id="1.20.1560.10">
    <property type="entry name" value="ABC transporter type 1, transmembrane domain"/>
    <property type="match status" value="1"/>
</dbReference>
<dbReference type="GO" id="GO:0005524">
    <property type="term" value="F:ATP binding"/>
    <property type="evidence" value="ECO:0007669"/>
    <property type="project" value="UniProtKB-KW"/>
</dbReference>
<accession>A0A6D1AI18</accession>
<reference evidence="7" key="1">
    <citation type="submission" date="2020-02" db="EMBL/GenBank/DDBJ databases">
        <title>Investigating the Use of Bacteriophages as New Decolonization Strategy for Intestinal Carriage of CTX-M-15-producing ST131 Escherichia coli: an In Vitro Continuous Culture System Model.</title>
        <authorList>
            <person name="Bernasconi O.J."/>
            <person name="Campos-Madueno E.I."/>
            <person name="Dona V."/>
            <person name="Perreten V."/>
            <person name="Carattoli A."/>
            <person name="Endimiani A."/>
        </authorList>
    </citation>
    <scope>NUCLEOTIDE SEQUENCE</scope>
    <source>
        <strain evidence="7">4901.28</strain>
    </source>
</reference>
<name>A0A6D1AI18_ECOLX</name>
<dbReference type="Pfam" id="PF00664">
    <property type="entry name" value="ABC_membrane"/>
    <property type="match status" value="1"/>
</dbReference>
<dbReference type="EMBL" id="JAAHTE010000370">
    <property type="protein sequence ID" value="NEU02805.1"/>
    <property type="molecule type" value="Genomic_DNA"/>
</dbReference>
<feature type="transmembrane region" description="Helical" evidence="5">
    <location>
        <begin position="7"/>
        <end position="27"/>
    </location>
</feature>
<organism evidence="7">
    <name type="scientific">Escherichia coli</name>
    <dbReference type="NCBI Taxonomy" id="562"/>
    <lineage>
        <taxon>Bacteria</taxon>
        <taxon>Pseudomonadati</taxon>
        <taxon>Pseudomonadota</taxon>
        <taxon>Gammaproteobacteria</taxon>
        <taxon>Enterobacterales</taxon>
        <taxon>Enterobacteriaceae</taxon>
        <taxon>Escherichia</taxon>
    </lineage>
</organism>
<keyword evidence="2 5" id="KW-0812">Transmembrane</keyword>
<evidence type="ECO:0000256" key="4">
    <source>
        <dbReference type="ARBA" id="ARBA00023136"/>
    </source>
</evidence>
<keyword evidence="7" id="KW-0547">Nucleotide-binding</keyword>
<protein>
    <submittedName>
        <fullName evidence="7">ABC transporter ATP-binding protein</fullName>
    </submittedName>
</protein>
<comment type="subcellular location">
    <subcellularLocation>
        <location evidence="1">Cell membrane</location>
        <topology evidence="1">Multi-pass membrane protein</topology>
    </subcellularLocation>
</comment>
<evidence type="ECO:0000313" key="7">
    <source>
        <dbReference type="EMBL" id="NEU02805.1"/>
    </source>
</evidence>
<feature type="non-terminal residue" evidence="7">
    <location>
        <position position="113"/>
    </location>
</feature>
<keyword evidence="4 5" id="KW-0472">Membrane</keyword>
<dbReference type="InterPro" id="IPR011527">
    <property type="entry name" value="ABC1_TM_dom"/>
</dbReference>
<dbReference type="SUPFAM" id="SSF90123">
    <property type="entry name" value="ABC transporter transmembrane region"/>
    <property type="match status" value="1"/>
</dbReference>
<dbReference type="InterPro" id="IPR036640">
    <property type="entry name" value="ABC1_TM_sf"/>
</dbReference>
<gene>
    <name evidence="7" type="ORF">G3563_27655</name>
</gene>
<evidence type="ECO:0000256" key="1">
    <source>
        <dbReference type="ARBA" id="ARBA00004651"/>
    </source>
</evidence>
<feature type="non-terminal residue" evidence="7">
    <location>
        <position position="1"/>
    </location>
</feature>